<proteinExistence type="predicted"/>
<dbReference type="Proteomes" id="UP001301769">
    <property type="component" value="Unassembled WGS sequence"/>
</dbReference>
<dbReference type="EMBL" id="MU858382">
    <property type="protein sequence ID" value="KAK4206583.1"/>
    <property type="molecule type" value="Genomic_DNA"/>
</dbReference>
<feature type="compositionally biased region" description="Polar residues" evidence="1">
    <location>
        <begin position="197"/>
        <end position="212"/>
    </location>
</feature>
<evidence type="ECO:0000256" key="1">
    <source>
        <dbReference type="SAM" id="MobiDB-lite"/>
    </source>
</evidence>
<protein>
    <submittedName>
        <fullName evidence="2">Uncharacterized protein</fullName>
    </submittedName>
</protein>
<keyword evidence="3" id="KW-1185">Reference proteome</keyword>
<reference evidence="2" key="2">
    <citation type="submission" date="2023-05" db="EMBL/GenBank/DDBJ databases">
        <authorList>
            <consortium name="Lawrence Berkeley National Laboratory"/>
            <person name="Steindorff A."/>
            <person name="Hensen N."/>
            <person name="Bonometti L."/>
            <person name="Westerberg I."/>
            <person name="Brannstrom I.O."/>
            <person name="Guillou S."/>
            <person name="Cros-Aarteil S."/>
            <person name="Calhoun S."/>
            <person name="Haridas S."/>
            <person name="Kuo A."/>
            <person name="Mondo S."/>
            <person name="Pangilinan J."/>
            <person name="Riley R."/>
            <person name="Labutti K."/>
            <person name="Andreopoulos B."/>
            <person name="Lipzen A."/>
            <person name="Chen C."/>
            <person name="Yanf M."/>
            <person name="Daum C."/>
            <person name="Ng V."/>
            <person name="Clum A."/>
            <person name="Ohm R."/>
            <person name="Martin F."/>
            <person name="Silar P."/>
            <person name="Natvig D."/>
            <person name="Lalanne C."/>
            <person name="Gautier V."/>
            <person name="Ament-Velasquez S.L."/>
            <person name="Kruys A."/>
            <person name="Hutchinson M.I."/>
            <person name="Powell A.J."/>
            <person name="Barry K."/>
            <person name="Miller A.N."/>
            <person name="Grigoriev I.V."/>
            <person name="Debuchy R."/>
            <person name="Gladieux P."/>
            <person name="Thoren M.H."/>
            <person name="Johannesson H."/>
        </authorList>
    </citation>
    <scope>NUCLEOTIDE SEQUENCE</scope>
    <source>
        <strain evidence="2">PSN293</strain>
    </source>
</reference>
<evidence type="ECO:0000313" key="3">
    <source>
        <dbReference type="Proteomes" id="UP001301769"/>
    </source>
</evidence>
<feature type="region of interest" description="Disordered" evidence="1">
    <location>
        <begin position="195"/>
        <end position="214"/>
    </location>
</feature>
<feature type="region of interest" description="Disordered" evidence="1">
    <location>
        <begin position="240"/>
        <end position="274"/>
    </location>
</feature>
<dbReference type="AlphaFoldDB" id="A0AAN6XTE9"/>
<sequence length="282" mass="31038">MVNIDGIPDLEVTVEPEGRKGAPLTEYDDPGLRNQPETTNNGYTRIVTKYIEAVPGQYTLPNYCSHPLLGHWANDATNGALNLAGLPFGEFHGSVPDEQYGYIPGSFQDPQKRPFAIIRLLYRTKAGLVRERIIPSAQLSAGGNTVNPITETGAALNLNPSEEQRKVFEAYSRMSVEERKKTIKILLELEQHADATMTGQRQPQPVATSQSRHQTRIIPIQGSFVPSASALSSAVQRQLNPSAKRARPDDLWPDYPESEGSSRSSRTLDHEPPIAILIEDSG</sequence>
<feature type="region of interest" description="Disordered" evidence="1">
    <location>
        <begin position="15"/>
        <end position="40"/>
    </location>
</feature>
<reference evidence="2" key="1">
    <citation type="journal article" date="2023" name="Mol. Phylogenet. Evol.">
        <title>Genome-scale phylogeny and comparative genomics of the fungal order Sordariales.</title>
        <authorList>
            <person name="Hensen N."/>
            <person name="Bonometti L."/>
            <person name="Westerberg I."/>
            <person name="Brannstrom I.O."/>
            <person name="Guillou S."/>
            <person name="Cros-Aarteil S."/>
            <person name="Calhoun S."/>
            <person name="Haridas S."/>
            <person name="Kuo A."/>
            <person name="Mondo S."/>
            <person name="Pangilinan J."/>
            <person name="Riley R."/>
            <person name="LaButti K."/>
            <person name="Andreopoulos B."/>
            <person name="Lipzen A."/>
            <person name="Chen C."/>
            <person name="Yan M."/>
            <person name="Daum C."/>
            <person name="Ng V."/>
            <person name="Clum A."/>
            <person name="Steindorff A."/>
            <person name="Ohm R.A."/>
            <person name="Martin F."/>
            <person name="Silar P."/>
            <person name="Natvig D.O."/>
            <person name="Lalanne C."/>
            <person name="Gautier V."/>
            <person name="Ament-Velasquez S.L."/>
            <person name="Kruys A."/>
            <person name="Hutchinson M.I."/>
            <person name="Powell A.J."/>
            <person name="Barry K."/>
            <person name="Miller A.N."/>
            <person name="Grigoriev I.V."/>
            <person name="Debuchy R."/>
            <person name="Gladieux P."/>
            <person name="Hiltunen Thoren M."/>
            <person name="Johannesson H."/>
        </authorList>
    </citation>
    <scope>NUCLEOTIDE SEQUENCE</scope>
    <source>
        <strain evidence="2">PSN293</strain>
    </source>
</reference>
<evidence type="ECO:0000313" key="2">
    <source>
        <dbReference type="EMBL" id="KAK4206583.1"/>
    </source>
</evidence>
<accession>A0AAN6XTE9</accession>
<comment type="caution">
    <text evidence="2">The sequence shown here is derived from an EMBL/GenBank/DDBJ whole genome shotgun (WGS) entry which is preliminary data.</text>
</comment>
<organism evidence="2 3">
    <name type="scientific">Rhypophila decipiens</name>
    <dbReference type="NCBI Taxonomy" id="261697"/>
    <lineage>
        <taxon>Eukaryota</taxon>
        <taxon>Fungi</taxon>
        <taxon>Dikarya</taxon>
        <taxon>Ascomycota</taxon>
        <taxon>Pezizomycotina</taxon>
        <taxon>Sordariomycetes</taxon>
        <taxon>Sordariomycetidae</taxon>
        <taxon>Sordariales</taxon>
        <taxon>Naviculisporaceae</taxon>
        <taxon>Rhypophila</taxon>
    </lineage>
</organism>
<name>A0AAN6XTE9_9PEZI</name>
<gene>
    <name evidence="2" type="ORF">QBC37DRAFT_406990</name>
</gene>